<keyword evidence="3" id="KW-1185">Reference proteome</keyword>
<reference evidence="2 3" key="1">
    <citation type="submission" date="2012-08" db="EMBL/GenBank/DDBJ databases">
        <title>Oryza genome evolution.</title>
        <authorList>
            <person name="Wing R.A."/>
        </authorList>
    </citation>
    <scope>NUCLEOTIDE SEQUENCE</scope>
</reference>
<accession>A0A0D9WN70</accession>
<dbReference type="HOGENOM" id="CLU_1654683_0_0_1"/>
<feature type="region of interest" description="Disordered" evidence="1">
    <location>
        <begin position="38"/>
        <end position="84"/>
    </location>
</feature>
<dbReference type="EnsemblPlants" id="LPERR06G06520.1">
    <property type="protein sequence ID" value="LPERR06G06520.1"/>
    <property type="gene ID" value="LPERR06G06520"/>
</dbReference>
<evidence type="ECO:0000313" key="2">
    <source>
        <dbReference type="EnsemblPlants" id="LPERR06G06520.1"/>
    </source>
</evidence>
<evidence type="ECO:0000313" key="3">
    <source>
        <dbReference type="Proteomes" id="UP000032180"/>
    </source>
</evidence>
<protein>
    <submittedName>
        <fullName evidence="2">Uncharacterized protein</fullName>
    </submittedName>
</protein>
<proteinExistence type="predicted"/>
<dbReference type="Proteomes" id="UP000032180">
    <property type="component" value="Chromosome 6"/>
</dbReference>
<dbReference type="AlphaFoldDB" id="A0A0D9WN70"/>
<reference evidence="2" key="3">
    <citation type="submission" date="2015-04" db="UniProtKB">
        <authorList>
            <consortium name="EnsemblPlants"/>
        </authorList>
    </citation>
    <scope>IDENTIFICATION</scope>
</reference>
<name>A0A0D9WN70_9ORYZ</name>
<evidence type="ECO:0000256" key="1">
    <source>
        <dbReference type="SAM" id="MobiDB-lite"/>
    </source>
</evidence>
<organism evidence="2 3">
    <name type="scientific">Leersia perrieri</name>
    <dbReference type="NCBI Taxonomy" id="77586"/>
    <lineage>
        <taxon>Eukaryota</taxon>
        <taxon>Viridiplantae</taxon>
        <taxon>Streptophyta</taxon>
        <taxon>Embryophyta</taxon>
        <taxon>Tracheophyta</taxon>
        <taxon>Spermatophyta</taxon>
        <taxon>Magnoliopsida</taxon>
        <taxon>Liliopsida</taxon>
        <taxon>Poales</taxon>
        <taxon>Poaceae</taxon>
        <taxon>BOP clade</taxon>
        <taxon>Oryzoideae</taxon>
        <taxon>Oryzeae</taxon>
        <taxon>Oryzinae</taxon>
        <taxon>Leersia</taxon>
    </lineage>
</organism>
<reference evidence="3" key="2">
    <citation type="submission" date="2013-12" db="EMBL/GenBank/DDBJ databases">
        <authorList>
            <person name="Yu Y."/>
            <person name="Lee S."/>
            <person name="de Baynast K."/>
            <person name="Wissotski M."/>
            <person name="Liu L."/>
            <person name="Talag J."/>
            <person name="Goicoechea J."/>
            <person name="Angelova A."/>
            <person name="Jetty R."/>
            <person name="Kudrna D."/>
            <person name="Golser W."/>
            <person name="Rivera L."/>
            <person name="Zhang J."/>
            <person name="Wing R."/>
        </authorList>
    </citation>
    <scope>NUCLEOTIDE SEQUENCE</scope>
</reference>
<dbReference type="Gramene" id="LPERR06G06520.1">
    <property type="protein sequence ID" value="LPERR06G06520.1"/>
    <property type="gene ID" value="LPERR06G06520"/>
</dbReference>
<sequence>MNKLGTPLFFLWLRHCPRPHLPRADGRTARSEIRYRRLPPPRGHLVGATVASHPPLPPSRRIGRRRCPLLGDPPPLSSSSRESPVSVSATGIRFKPCSMKGYKQARYGFNLNKEALEILQAESKSKQVSKIEKDQTVHNSGGQALCQYLNKINPPVVLKA</sequence>